<evidence type="ECO:0000256" key="4">
    <source>
        <dbReference type="ARBA" id="ARBA00022452"/>
    </source>
</evidence>
<keyword evidence="3 14" id="KW-0813">Transport</keyword>
<dbReference type="NCBIfam" id="TIGR01783">
    <property type="entry name" value="TonB-siderophor"/>
    <property type="match status" value="1"/>
</dbReference>
<evidence type="ECO:0000256" key="16">
    <source>
        <dbReference type="RuleBase" id="RU003357"/>
    </source>
</evidence>
<dbReference type="InterPro" id="IPR000531">
    <property type="entry name" value="Beta-barrel_TonB"/>
</dbReference>
<keyword evidence="11 14" id="KW-0472">Membrane</keyword>
<evidence type="ECO:0000256" key="11">
    <source>
        <dbReference type="ARBA" id="ARBA00023136"/>
    </source>
</evidence>
<evidence type="ECO:0000256" key="2">
    <source>
        <dbReference type="ARBA" id="ARBA00009810"/>
    </source>
</evidence>
<evidence type="ECO:0000256" key="14">
    <source>
        <dbReference type="PROSITE-ProRule" id="PRU01360"/>
    </source>
</evidence>
<dbReference type="RefSeq" id="WP_145669798.1">
    <property type="nucleotide sequence ID" value="NZ_VITK01000014.1"/>
</dbReference>
<dbReference type="GO" id="GO:0038023">
    <property type="term" value="F:signaling receptor activity"/>
    <property type="evidence" value="ECO:0007669"/>
    <property type="project" value="InterPro"/>
</dbReference>
<evidence type="ECO:0000256" key="6">
    <source>
        <dbReference type="ARBA" id="ARBA00022692"/>
    </source>
</evidence>
<dbReference type="Pfam" id="PF00593">
    <property type="entry name" value="TonB_dep_Rec_b-barrel"/>
    <property type="match status" value="1"/>
</dbReference>
<evidence type="ECO:0000256" key="9">
    <source>
        <dbReference type="ARBA" id="ARBA00023065"/>
    </source>
</evidence>
<evidence type="ECO:0000256" key="12">
    <source>
        <dbReference type="ARBA" id="ARBA00023170"/>
    </source>
</evidence>
<protein>
    <submittedName>
        <fullName evidence="21">Iron complex outermembrane receptor protein</fullName>
    </submittedName>
</protein>
<gene>
    <name evidence="21" type="ORF">FBZ96_11476</name>
</gene>
<feature type="domain" description="TonB-dependent receptor-like beta-barrel" evidence="19">
    <location>
        <begin position="289"/>
        <end position="726"/>
    </location>
</feature>
<dbReference type="PANTHER" id="PTHR32552:SF84">
    <property type="entry name" value="TONB-DEPENDENT RECEPTOR-RELATED"/>
    <property type="match status" value="1"/>
</dbReference>
<reference evidence="21 22" key="1">
    <citation type="submission" date="2019-06" db="EMBL/GenBank/DDBJ databases">
        <title>Genomic Encyclopedia of Type Strains, Phase IV (KMG-V): Genome sequencing to study the core and pangenomes of soil and plant-associated prokaryotes.</title>
        <authorList>
            <person name="Whitman W."/>
        </authorList>
    </citation>
    <scope>NUCLEOTIDE SEQUENCE [LARGE SCALE GENOMIC DNA]</scope>
    <source>
        <strain evidence="21 22">BR 510</strain>
    </source>
</reference>
<evidence type="ECO:0000313" key="22">
    <source>
        <dbReference type="Proteomes" id="UP000319949"/>
    </source>
</evidence>
<dbReference type="PROSITE" id="PS52016">
    <property type="entry name" value="TONB_DEPENDENT_REC_3"/>
    <property type="match status" value="1"/>
</dbReference>
<dbReference type="Pfam" id="PF07715">
    <property type="entry name" value="Plug"/>
    <property type="match status" value="1"/>
</dbReference>
<comment type="subcellular location">
    <subcellularLocation>
        <location evidence="1 14">Cell outer membrane</location>
        <topology evidence="1 14">Multi-pass membrane protein</topology>
    </subcellularLocation>
</comment>
<keyword evidence="8" id="KW-0408">Iron</keyword>
<dbReference type="InterPro" id="IPR036942">
    <property type="entry name" value="Beta-barrel_TonB_sf"/>
</dbReference>
<dbReference type="InterPro" id="IPR010917">
    <property type="entry name" value="TonB_rcpt_CS"/>
</dbReference>
<comment type="similarity">
    <text evidence="2 14 16">Belongs to the TonB-dependent receptor family.</text>
</comment>
<dbReference type="SUPFAM" id="SSF56935">
    <property type="entry name" value="Porins"/>
    <property type="match status" value="1"/>
</dbReference>
<feature type="domain" description="TonB-dependent receptor plug" evidence="20">
    <location>
        <begin position="112"/>
        <end position="216"/>
    </location>
</feature>
<dbReference type="InterPro" id="IPR010105">
    <property type="entry name" value="TonB_sidphr_rcpt"/>
</dbReference>
<feature type="signal peptide" evidence="18">
    <location>
        <begin position="1"/>
        <end position="32"/>
    </location>
</feature>
<evidence type="ECO:0000256" key="13">
    <source>
        <dbReference type="ARBA" id="ARBA00023237"/>
    </source>
</evidence>
<evidence type="ECO:0000256" key="10">
    <source>
        <dbReference type="ARBA" id="ARBA00023077"/>
    </source>
</evidence>
<dbReference type="Gene3D" id="2.170.130.10">
    <property type="entry name" value="TonB-dependent receptor, plug domain"/>
    <property type="match status" value="1"/>
</dbReference>
<keyword evidence="10 16" id="KW-0798">TonB box</keyword>
<keyword evidence="6 14" id="KW-0812">Transmembrane</keyword>
<evidence type="ECO:0000256" key="7">
    <source>
        <dbReference type="ARBA" id="ARBA00022729"/>
    </source>
</evidence>
<dbReference type="OrthoDB" id="9760333at2"/>
<sequence>MTSRPIFASRRRRAFFRSVAFSCLVLSTDGWAQSEKPAQALDPVVVQPPARPPSARSSGRSTAANAARFQQRNVASTNSAPAAGPSGPAFAAPTLNLTGASTAGSRLGLTRLQTPASVEVISAETIAERGQQNILDAVTQNATGFTASPAPGNGGVSFNTRGFTGLGSVMTLYDGTQLYIGAGTVTFPFDTWSTERIEVLRGPASVLYGAGAVGGAINVVSKLPSWVPRNQAEISLDSNMTRRIAVDSGGPVSKDVAYRITATGNMSDGWVDRDNTSNVALHAVVQIKQTEDITWTLSTDYGDRNPSRYFGTPLINGRIDDALRFKNYNVSDSHIRYQDSWNQVKTAWQIADGISLQNTLYYLNSKRHWKDVESYAYNPATGLINRSSYIEIFHDQQQVGNRMDAKFSGHVFGMANEFLAGFDVNSINFTHTNNSPYGGASSVNPFSFVPGVFSSPNATVPGFGSVTNQYALFAENRLSVTEQLSLIAGVRQDEPTITRTDYVTPAGSFEKSFSSTTWRAGAVYTPIKDLAFYGQYATAVDPVGGLISLSSANKNFDLATGRQIEIGVKQSFWGGRGQWTLAGYEIVKNNLLARDPNIPSLTVQVGQQSSRGVEASVGFLLDYGWRIDANTAFLRAKYDDFVQAVGGGSVNYAGNVPVNVPQTVSNIWATWAFAPNWSANAGVQIVGKTFADNANTVTRPAYNIVNAGVQWKPDPNTTVSFRVYNLFDEVYTTSGGTTQWLLGMPRTAQLAVNVKF</sequence>
<evidence type="ECO:0000256" key="18">
    <source>
        <dbReference type="SAM" id="SignalP"/>
    </source>
</evidence>
<keyword evidence="4 14" id="KW-1134">Transmembrane beta strand</keyword>
<dbReference type="PROSITE" id="PS01156">
    <property type="entry name" value="TONB_DEPENDENT_REC_2"/>
    <property type="match status" value="1"/>
</dbReference>
<evidence type="ECO:0000256" key="15">
    <source>
        <dbReference type="PROSITE-ProRule" id="PRU10144"/>
    </source>
</evidence>
<feature type="chain" id="PRO_5021699614" evidence="18">
    <location>
        <begin position="33"/>
        <end position="756"/>
    </location>
</feature>
<dbReference type="AlphaFoldDB" id="A0A560D1U1"/>
<organism evidence="21 22">
    <name type="scientific">Bradyrhizobium stylosanthis</name>
    <dbReference type="NCBI Taxonomy" id="1803665"/>
    <lineage>
        <taxon>Bacteria</taxon>
        <taxon>Pseudomonadati</taxon>
        <taxon>Pseudomonadota</taxon>
        <taxon>Alphaproteobacteria</taxon>
        <taxon>Hyphomicrobiales</taxon>
        <taxon>Nitrobacteraceae</taxon>
        <taxon>Bradyrhizobium</taxon>
    </lineage>
</organism>
<dbReference type="Gene3D" id="2.40.170.20">
    <property type="entry name" value="TonB-dependent receptor, beta-barrel domain"/>
    <property type="match status" value="1"/>
</dbReference>
<feature type="short sequence motif" description="TonB C-terminal box" evidence="15">
    <location>
        <begin position="739"/>
        <end position="756"/>
    </location>
</feature>
<dbReference type="CDD" id="cd01347">
    <property type="entry name" value="ligand_gated_channel"/>
    <property type="match status" value="1"/>
</dbReference>
<dbReference type="PANTHER" id="PTHR32552">
    <property type="entry name" value="FERRICHROME IRON RECEPTOR-RELATED"/>
    <property type="match status" value="1"/>
</dbReference>
<evidence type="ECO:0000259" key="19">
    <source>
        <dbReference type="Pfam" id="PF00593"/>
    </source>
</evidence>
<dbReference type="STRING" id="1803665.GCA_001641335_07302"/>
<evidence type="ECO:0000256" key="17">
    <source>
        <dbReference type="SAM" id="MobiDB-lite"/>
    </source>
</evidence>
<dbReference type="GO" id="GO:0015344">
    <property type="term" value="F:siderophore uptake transmembrane transporter activity"/>
    <property type="evidence" value="ECO:0007669"/>
    <property type="project" value="TreeGrafter"/>
</dbReference>
<evidence type="ECO:0000256" key="1">
    <source>
        <dbReference type="ARBA" id="ARBA00004571"/>
    </source>
</evidence>
<dbReference type="GO" id="GO:0009279">
    <property type="term" value="C:cell outer membrane"/>
    <property type="evidence" value="ECO:0007669"/>
    <property type="project" value="UniProtKB-SubCell"/>
</dbReference>
<keyword evidence="13 14" id="KW-0998">Cell outer membrane</keyword>
<keyword evidence="7 18" id="KW-0732">Signal</keyword>
<keyword evidence="22" id="KW-1185">Reference proteome</keyword>
<keyword evidence="12 21" id="KW-0675">Receptor</keyword>
<proteinExistence type="inferred from homology"/>
<feature type="region of interest" description="Disordered" evidence="17">
    <location>
        <begin position="40"/>
        <end position="66"/>
    </location>
</feature>
<name>A0A560D1U1_9BRAD</name>
<evidence type="ECO:0000259" key="20">
    <source>
        <dbReference type="Pfam" id="PF07715"/>
    </source>
</evidence>
<dbReference type="InterPro" id="IPR037066">
    <property type="entry name" value="Plug_dom_sf"/>
</dbReference>
<evidence type="ECO:0000313" key="21">
    <source>
        <dbReference type="EMBL" id="TWA91078.1"/>
    </source>
</evidence>
<dbReference type="InterPro" id="IPR012910">
    <property type="entry name" value="Plug_dom"/>
</dbReference>
<dbReference type="EMBL" id="VITK01000014">
    <property type="protein sequence ID" value="TWA91078.1"/>
    <property type="molecule type" value="Genomic_DNA"/>
</dbReference>
<keyword evidence="9" id="KW-0406">Ion transport</keyword>
<feature type="compositionally biased region" description="Low complexity" evidence="17">
    <location>
        <begin position="53"/>
        <end position="66"/>
    </location>
</feature>
<evidence type="ECO:0000256" key="5">
    <source>
        <dbReference type="ARBA" id="ARBA00022496"/>
    </source>
</evidence>
<evidence type="ECO:0000256" key="8">
    <source>
        <dbReference type="ARBA" id="ARBA00023004"/>
    </source>
</evidence>
<comment type="caution">
    <text evidence="21">The sequence shown here is derived from an EMBL/GenBank/DDBJ whole genome shotgun (WGS) entry which is preliminary data.</text>
</comment>
<dbReference type="Proteomes" id="UP000319949">
    <property type="component" value="Unassembled WGS sequence"/>
</dbReference>
<dbReference type="InterPro" id="IPR039426">
    <property type="entry name" value="TonB-dep_rcpt-like"/>
</dbReference>
<keyword evidence="5" id="KW-0410">Iron transport</keyword>
<evidence type="ECO:0000256" key="3">
    <source>
        <dbReference type="ARBA" id="ARBA00022448"/>
    </source>
</evidence>
<accession>A0A560D1U1</accession>
<dbReference type="GO" id="GO:0015891">
    <property type="term" value="P:siderophore transport"/>
    <property type="evidence" value="ECO:0007669"/>
    <property type="project" value="InterPro"/>
</dbReference>